<reference evidence="2" key="1">
    <citation type="journal article" date="2014" name="Nat. Commun.">
        <title>The emerging biofuel crop Camelina sativa retains a highly undifferentiated hexaploid genome structure.</title>
        <authorList>
            <person name="Kagale S."/>
            <person name="Koh C."/>
            <person name="Nixon J."/>
            <person name="Bollina V."/>
            <person name="Clarke W.E."/>
            <person name="Tuteja R."/>
            <person name="Spillane C."/>
            <person name="Robinson S.J."/>
            <person name="Links M.G."/>
            <person name="Clarke C."/>
            <person name="Higgins E.E."/>
            <person name="Huebert T."/>
            <person name="Sharpe A.G."/>
            <person name="Parkin I.A."/>
        </authorList>
    </citation>
    <scope>NUCLEOTIDE SEQUENCE [LARGE SCALE GENOMIC DNA]</scope>
    <source>
        <strain evidence="2">cv. DH55</strain>
    </source>
</reference>
<dbReference type="RefSeq" id="XP_010445480.1">
    <property type="nucleotide sequence ID" value="XM_010447178.1"/>
</dbReference>
<dbReference type="GeneID" id="104728149"/>
<name>A0ABM0USD5_CAMSA</name>
<feature type="domain" description="Putative plant transposon protein" evidence="1">
    <location>
        <begin position="73"/>
        <end position="253"/>
    </location>
</feature>
<organism evidence="2 3">
    <name type="scientific">Camelina sativa</name>
    <name type="common">False flax</name>
    <name type="synonym">Myagrum sativum</name>
    <dbReference type="NCBI Taxonomy" id="90675"/>
    <lineage>
        <taxon>Eukaryota</taxon>
        <taxon>Viridiplantae</taxon>
        <taxon>Streptophyta</taxon>
        <taxon>Embryophyta</taxon>
        <taxon>Tracheophyta</taxon>
        <taxon>Spermatophyta</taxon>
        <taxon>Magnoliopsida</taxon>
        <taxon>eudicotyledons</taxon>
        <taxon>Gunneridae</taxon>
        <taxon>Pentapetalae</taxon>
        <taxon>rosids</taxon>
        <taxon>malvids</taxon>
        <taxon>Brassicales</taxon>
        <taxon>Brassicaceae</taxon>
        <taxon>Camelineae</taxon>
        <taxon>Camelina</taxon>
    </lineage>
</organism>
<evidence type="ECO:0000313" key="3">
    <source>
        <dbReference type="RefSeq" id="XP_010445480.1"/>
    </source>
</evidence>
<sequence length="332" mass="37195">MSLKSLHQRLTVSRDRNYPELKSPSSPPFSSQFISELTIRRFQTISGRLFNEMGFLAADNPHGGDAYKILSDFGLLPTVTEVDSFVGNIVKEFYANLAEAEMEGVDTLKVFVHGSMYEFSPSIINRMYQLPNESYPLNATPIQVHESLDDIVTLPTNGQIHAWDLCSKKEMGDTVAMLQKICCQNWIPTMNPSSMSAEQFTLLFMILKGCKFNFGKLVFDEICACNSVIANASSNVRLILPNVIDQLLRFQRIVPALFVDVTSAAPSKFKIEPKELLSSQTPLTLLSDVRHLHDFTKLMMERLAGIDYLDIVYSEGEGDPEDEEDGDETESG</sequence>
<reference evidence="3" key="2">
    <citation type="submission" date="2025-08" db="UniProtKB">
        <authorList>
            <consortium name="RefSeq"/>
        </authorList>
    </citation>
    <scope>IDENTIFICATION</scope>
    <source>
        <tissue evidence="3">Leaf</tissue>
    </source>
</reference>
<gene>
    <name evidence="3" type="primary">LOC104728149</name>
</gene>
<evidence type="ECO:0000259" key="1">
    <source>
        <dbReference type="Pfam" id="PF20167"/>
    </source>
</evidence>
<keyword evidence="2" id="KW-1185">Reference proteome</keyword>
<accession>A0ABM0USD5</accession>
<protein>
    <submittedName>
        <fullName evidence="3">Uncharacterized protein LOC104728149</fullName>
    </submittedName>
</protein>
<dbReference type="Proteomes" id="UP000694864">
    <property type="component" value="Chromosome 11"/>
</dbReference>
<dbReference type="Pfam" id="PF20167">
    <property type="entry name" value="Transposase_32"/>
    <property type="match status" value="1"/>
</dbReference>
<evidence type="ECO:0000313" key="2">
    <source>
        <dbReference type="Proteomes" id="UP000694864"/>
    </source>
</evidence>
<dbReference type="InterPro" id="IPR046796">
    <property type="entry name" value="Transposase_32_dom"/>
</dbReference>
<proteinExistence type="predicted"/>